<keyword evidence="2" id="KW-1185">Reference proteome</keyword>
<reference evidence="1" key="1">
    <citation type="submission" date="2013-10" db="EMBL/GenBank/DDBJ databases">
        <title>Antibiotic resistance diversity of beta-lactamase producers in the General Hospital Vienna.</title>
        <authorList>
            <person name="Barisic I."/>
            <person name="Mitteregger D."/>
            <person name="Hirschl A.M."/>
            <person name="Noehammer C."/>
            <person name="Wiesinger-Mayr H."/>
        </authorList>
    </citation>
    <scope>NUCLEOTIDE SEQUENCE [LARGE SCALE GENOMIC DNA]</scope>
    <source>
        <strain evidence="1">IS43</strain>
    </source>
</reference>
<protein>
    <submittedName>
        <fullName evidence="1">Uncharacterized protein</fullName>
    </submittedName>
</protein>
<dbReference type="Proteomes" id="UP000019183">
    <property type="component" value="Unassembled WGS sequence"/>
</dbReference>
<dbReference type="EMBL" id="CBWK010000513">
    <property type="protein sequence ID" value="CDL10581.1"/>
    <property type="molecule type" value="Genomic_DNA"/>
</dbReference>
<evidence type="ECO:0000313" key="1">
    <source>
        <dbReference type="EMBL" id="CDL10581.1"/>
    </source>
</evidence>
<proteinExistence type="predicted"/>
<dbReference type="AlphaFoldDB" id="W1DME0"/>
<name>W1DME0_KLEPN</name>
<evidence type="ECO:0000313" key="2">
    <source>
        <dbReference type="Proteomes" id="UP000019183"/>
    </source>
</evidence>
<organism evidence="1 2">
    <name type="scientific">Klebsiella pneumoniae IS43</name>
    <dbReference type="NCBI Taxonomy" id="1432552"/>
    <lineage>
        <taxon>Bacteria</taxon>
        <taxon>Pseudomonadati</taxon>
        <taxon>Pseudomonadota</taxon>
        <taxon>Gammaproteobacteria</taxon>
        <taxon>Enterobacterales</taxon>
        <taxon>Enterobacteriaceae</taxon>
        <taxon>Klebsiella/Raoultella group</taxon>
        <taxon>Klebsiella</taxon>
        <taxon>Klebsiella pneumoniae complex</taxon>
    </lineage>
</organism>
<comment type="caution">
    <text evidence="1">The sequence shown here is derived from an EMBL/GenBank/DDBJ whole genome shotgun (WGS) entry which is preliminary data.</text>
</comment>
<sequence>MREGHRLGALQVGVPRHYRVLILLGGLHQRALQLAVRREQFDNGIFAPQFKIGGDLVVTAAPGVQFLAQLAHFIDQLAFHPAVNIFGIAGEDLLRIGAHLFQQHVQRFFQLLLFSGTQNADRYQRFRPGDRANDILLRQTIVEAQRVVELFEPLICCLCKTPAPKCHNMLPLFVSSAGGIVPPGLRSCKPGRRRAAGHEILSQNTCADRRAVK</sequence>
<accession>W1DME0</accession>